<evidence type="ECO:0000313" key="8">
    <source>
        <dbReference type="Proteomes" id="UP000316639"/>
    </source>
</evidence>
<dbReference type="CDD" id="cd15831">
    <property type="entry name" value="BTAD"/>
    <property type="match status" value="1"/>
</dbReference>
<dbReference type="Proteomes" id="UP000316639">
    <property type="component" value="Unassembled WGS sequence"/>
</dbReference>
<dbReference type="SUPFAM" id="SSF48452">
    <property type="entry name" value="TPR-like"/>
    <property type="match status" value="3"/>
</dbReference>
<dbReference type="Gene3D" id="1.25.40.10">
    <property type="entry name" value="Tetratricopeptide repeat domain"/>
    <property type="match status" value="2"/>
</dbReference>
<evidence type="ECO:0000256" key="3">
    <source>
        <dbReference type="ARBA" id="ARBA00023125"/>
    </source>
</evidence>
<dbReference type="PROSITE" id="PS51755">
    <property type="entry name" value="OMPR_PHOB"/>
    <property type="match status" value="1"/>
</dbReference>
<evidence type="ECO:0000256" key="2">
    <source>
        <dbReference type="ARBA" id="ARBA00023015"/>
    </source>
</evidence>
<dbReference type="AlphaFoldDB" id="A0A563EGJ9"/>
<gene>
    <name evidence="7" type="ORF">FKR81_38715</name>
</gene>
<accession>A0A563EGJ9</accession>
<keyword evidence="3 5" id="KW-0238">DNA-binding</keyword>
<dbReference type="PANTHER" id="PTHR35807:SF1">
    <property type="entry name" value="TRANSCRIPTIONAL REGULATOR REDD"/>
    <property type="match status" value="1"/>
</dbReference>
<evidence type="ECO:0000256" key="1">
    <source>
        <dbReference type="ARBA" id="ARBA00005820"/>
    </source>
</evidence>
<evidence type="ECO:0000313" key="7">
    <source>
        <dbReference type="EMBL" id="TWP45589.1"/>
    </source>
</evidence>
<dbReference type="Pfam" id="PF03704">
    <property type="entry name" value="BTAD"/>
    <property type="match status" value="1"/>
</dbReference>
<dbReference type="InterPro" id="IPR036388">
    <property type="entry name" value="WH-like_DNA-bd_sf"/>
</dbReference>
<dbReference type="GO" id="GO:0000160">
    <property type="term" value="P:phosphorelay signal transduction system"/>
    <property type="evidence" value="ECO:0007669"/>
    <property type="project" value="InterPro"/>
</dbReference>
<dbReference type="InterPro" id="IPR011990">
    <property type="entry name" value="TPR-like_helical_dom_sf"/>
</dbReference>
<proteinExistence type="inferred from homology"/>
<comment type="caution">
    <text evidence="7">The sequence shown here is derived from an EMBL/GenBank/DDBJ whole genome shotgun (WGS) entry which is preliminary data.</text>
</comment>
<dbReference type="PANTHER" id="PTHR35807">
    <property type="entry name" value="TRANSCRIPTIONAL REGULATOR REDD-RELATED"/>
    <property type="match status" value="1"/>
</dbReference>
<dbReference type="EMBL" id="VOBR01000040">
    <property type="protein sequence ID" value="TWP45589.1"/>
    <property type="molecule type" value="Genomic_DNA"/>
</dbReference>
<dbReference type="GO" id="GO:0006355">
    <property type="term" value="P:regulation of DNA-templated transcription"/>
    <property type="evidence" value="ECO:0007669"/>
    <property type="project" value="InterPro"/>
</dbReference>
<dbReference type="Pfam" id="PF00486">
    <property type="entry name" value="Trans_reg_C"/>
    <property type="match status" value="1"/>
</dbReference>
<dbReference type="SUPFAM" id="SSF46894">
    <property type="entry name" value="C-terminal effector domain of the bipartite response regulators"/>
    <property type="match status" value="1"/>
</dbReference>
<feature type="DNA-binding region" description="OmpR/PhoB-type" evidence="5">
    <location>
        <begin position="1"/>
        <end position="92"/>
    </location>
</feature>
<dbReference type="InterPro" id="IPR001867">
    <property type="entry name" value="OmpR/PhoB-type_DNA-bd"/>
</dbReference>
<keyword evidence="4" id="KW-0804">Transcription</keyword>
<comment type="similarity">
    <text evidence="1">Belongs to the AfsR/DnrI/RedD regulatory family.</text>
</comment>
<organism evidence="7 8">
    <name type="scientific">Lentzea tibetensis</name>
    <dbReference type="NCBI Taxonomy" id="2591470"/>
    <lineage>
        <taxon>Bacteria</taxon>
        <taxon>Bacillati</taxon>
        <taxon>Actinomycetota</taxon>
        <taxon>Actinomycetes</taxon>
        <taxon>Pseudonocardiales</taxon>
        <taxon>Pseudonocardiaceae</taxon>
        <taxon>Lentzea</taxon>
    </lineage>
</organism>
<evidence type="ECO:0000256" key="4">
    <source>
        <dbReference type="ARBA" id="ARBA00023163"/>
    </source>
</evidence>
<reference evidence="7 8" key="1">
    <citation type="submission" date="2019-07" db="EMBL/GenBank/DDBJ databases">
        <title>Lentzea xizangensis sp. nov., isolated from Qinghai-Tibetan Plateau Soils.</title>
        <authorList>
            <person name="Huang J."/>
        </authorList>
    </citation>
    <scope>NUCLEOTIDE SEQUENCE [LARGE SCALE GENOMIC DNA]</scope>
    <source>
        <strain evidence="7 8">FXJ1.1311</strain>
    </source>
</reference>
<keyword evidence="8" id="KW-1185">Reference proteome</keyword>
<dbReference type="Gene3D" id="1.10.10.10">
    <property type="entry name" value="Winged helix-like DNA-binding domain superfamily/Winged helix DNA-binding domain"/>
    <property type="match status" value="1"/>
</dbReference>
<dbReference type="InterPro" id="IPR051677">
    <property type="entry name" value="AfsR-DnrI-RedD_regulator"/>
</dbReference>
<dbReference type="RefSeq" id="WP_146359663.1">
    <property type="nucleotide sequence ID" value="NZ_VOBR01000040.1"/>
</dbReference>
<keyword evidence="2" id="KW-0805">Transcription regulation</keyword>
<dbReference type="InterPro" id="IPR005158">
    <property type="entry name" value="BTAD"/>
</dbReference>
<protein>
    <submittedName>
        <fullName evidence="7">Tetratricopeptide repeat protein</fullName>
    </submittedName>
</protein>
<dbReference type="GO" id="GO:0003677">
    <property type="term" value="F:DNA binding"/>
    <property type="evidence" value="ECO:0007669"/>
    <property type="project" value="UniProtKB-UniRule"/>
</dbReference>
<evidence type="ECO:0000256" key="5">
    <source>
        <dbReference type="PROSITE-ProRule" id="PRU01091"/>
    </source>
</evidence>
<dbReference type="SMART" id="SM00862">
    <property type="entry name" value="Trans_reg_C"/>
    <property type="match status" value="1"/>
</dbReference>
<sequence>MRVRLLGPVTADVDLGPVKQQAVLAMLALRLNQPVPRDEIIDGVWGEAVPPTAANLVATYVARLRRLLEPGRARRTAGTVLVSTPAGYSLRLPSSSVDVSVFEDRLARCDFTGALALWRGTPLEGVPGPFAAAQRRRLTDLHLTALEQRVSAGLSRDEDWTSELTRLVAAHPYRERLRALLMTALHQRGQWAEALAVFEDAKCTLATDLGVSPGPELHRAYRRTLAAPDLARHYVAPVQDADRVLRPGRDPGRRFGSYHEAMTWLEHRRHAIVDAGVASDDPTVAASLATSLRAFMHRRGYWDDLRKLAAAAAARDDDHASAQGLLELGGVDYLRGRLVQADAQVSHSLTLFRMLGDTSGTARALNNLSMIRADRGMHASATELADAHMGLCVSLADRSVALDNLALIAVRRGRFDDAVRLCTESLDIHRSVGSSVLASFALHLLGVAHAGLGDRARGEACLRRSIRLARLGGNRYREKVASASLAQLRRADSAPLDEIHLGLAPPREAAGSAMPR</sequence>
<dbReference type="Pfam" id="PF13424">
    <property type="entry name" value="TPR_12"/>
    <property type="match status" value="1"/>
</dbReference>
<feature type="domain" description="OmpR/PhoB-type" evidence="6">
    <location>
        <begin position="1"/>
        <end position="92"/>
    </location>
</feature>
<dbReference type="InterPro" id="IPR016032">
    <property type="entry name" value="Sig_transdc_resp-reg_C-effctor"/>
</dbReference>
<evidence type="ECO:0000259" key="6">
    <source>
        <dbReference type="PROSITE" id="PS51755"/>
    </source>
</evidence>
<dbReference type="SMART" id="SM01043">
    <property type="entry name" value="BTAD"/>
    <property type="match status" value="1"/>
</dbReference>
<dbReference type="OrthoDB" id="8482304at2"/>
<name>A0A563EGJ9_9PSEU</name>